<dbReference type="InterPro" id="IPR010402">
    <property type="entry name" value="CCT_domain"/>
</dbReference>
<dbReference type="PROSITE" id="PS51017">
    <property type="entry name" value="CCT"/>
    <property type="match status" value="1"/>
</dbReference>
<sequence>MLKQESNERARACDTCRSTASTVYCHADSAYLCTRCDDQVHSANRVASRHKRVVICESCERAPAAFLCEADDASLCAACDSEVHSANPLARRHHRVPIYGNSYISMTTHHKTETSTKTDPEKRPVVEQEGGKEDAKYKEAVSWLFPNTEKTSGNHNNNNGLLYSDEYLDLADYNSSMDYKFTAQYNQEQHQQDSSVPHASHGADRVVPLQLEESRGHLRHKQQNFTYGSSGNHYNCNDSINHNAYNSSMETDLVPESTPRDTIASHSRRPKEMLDQLSDPPIQMITQLGAMDREARVMRYREKKKTRKFEKTIRYASRKAYAERRPRINGRFAKRIEIEDEDLGFNAMLMYDTGYGIVPSF</sequence>
<keyword evidence="5" id="KW-0862">Zinc</keyword>
<dbReference type="InterPro" id="IPR045281">
    <property type="entry name" value="CONSTANS-like"/>
</dbReference>
<dbReference type="CDD" id="cd19821">
    <property type="entry name" value="Bbox1_BBX-like"/>
    <property type="match status" value="2"/>
</dbReference>
<evidence type="ECO:0000256" key="7">
    <source>
        <dbReference type="PROSITE-ProRule" id="PRU00024"/>
    </source>
</evidence>
<dbReference type="OrthoDB" id="153872at2759"/>
<dbReference type="GO" id="GO:2000028">
    <property type="term" value="P:regulation of photoperiodism, flowering"/>
    <property type="evidence" value="ECO:0007669"/>
    <property type="project" value="TreeGrafter"/>
</dbReference>
<feature type="domain" description="B box-type" evidence="10">
    <location>
        <begin position="8"/>
        <end position="55"/>
    </location>
</feature>
<dbReference type="Pfam" id="PF06203">
    <property type="entry name" value="CCT"/>
    <property type="match status" value="1"/>
</dbReference>
<dbReference type="AlphaFoldDB" id="A0A6D2HRK4"/>
<dbReference type="InterPro" id="IPR049808">
    <property type="entry name" value="CONSTANS-like_Bbox1"/>
</dbReference>
<dbReference type="GO" id="GO:0008270">
    <property type="term" value="F:zinc ion binding"/>
    <property type="evidence" value="ECO:0007669"/>
    <property type="project" value="UniProtKB-KW"/>
</dbReference>
<evidence type="ECO:0000256" key="6">
    <source>
        <dbReference type="ARBA" id="ARBA00023242"/>
    </source>
</evidence>
<keyword evidence="6 8" id="KW-0539">Nucleus</keyword>
<comment type="subcellular location">
    <subcellularLocation>
        <location evidence="1 8">Nucleus</location>
    </subcellularLocation>
</comment>
<comment type="similarity">
    <text evidence="2">Belongs to the CONSTANS family.</text>
</comment>
<reference evidence="12" key="1">
    <citation type="submission" date="2020-01" db="EMBL/GenBank/DDBJ databases">
        <authorList>
            <person name="Mishra B."/>
        </authorList>
    </citation>
    <scope>NUCLEOTIDE SEQUENCE [LARGE SCALE GENOMIC DNA]</scope>
</reference>
<dbReference type="GO" id="GO:0005634">
    <property type="term" value="C:nucleus"/>
    <property type="evidence" value="ECO:0007669"/>
    <property type="project" value="UniProtKB-SubCell"/>
</dbReference>
<proteinExistence type="inferred from homology"/>
<evidence type="ECO:0000256" key="1">
    <source>
        <dbReference type="ARBA" id="ARBA00004123"/>
    </source>
</evidence>
<accession>A0A6D2HRK4</accession>
<feature type="compositionally biased region" description="Basic and acidic residues" evidence="9">
    <location>
        <begin position="110"/>
        <end position="133"/>
    </location>
</feature>
<dbReference type="SMART" id="SM00336">
    <property type="entry name" value="BBOX"/>
    <property type="match status" value="2"/>
</dbReference>
<name>A0A6D2HRK4_9BRAS</name>
<dbReference type="PROSITE" id="PS50119">
    <property type="entry name" value="ZF_BBOX"/>
    <property type="match status" value="2"/>
</dbReference>
<protein>
    <recommendedName>
        <fullName evidence="14">CONSTANS-like 1 protein</fullName>
    </recommendedName>
</protein>
<dbReference type="GO" id="GO:0003700">
    <property type="term" value="F:DNA-binding transcription factor activity"/>
    <property type="evidence" value="ECO:0007669"/>
    <property type="project" value="TreeGrafter"/>
</dbReference>
<feature type="region of interest" description="Disordered" evidence="9">
    <location>
        <begin position="109"/>
        <end position="133"/>
    </location>
</feature>
<comment type="caution">
    <text evidence="12">The sequence shown here is derived from an EMBL/GenBank/DDBJ whole genome shotgun (WGS) entry which is preliminary data.</text>
</comment>
<evidence type="ECO:0000259" key="10">
    <source>
        <dbReference type="PROSITE" id="PS50119"/>
    </source>
</evidence>
<evidence type="ECO:0000256" key="4">
    <source>
        <dbReference type="ARBA" id="ARBA00022771"/>
    </source>
</evidence>
<evidence type="ECO:0000256" key="2">
    <source>
        <dbReference type="ARBA" id="ARBA00010024"/>
    </source>
</evidence>
<dbReference type="EMBL" id="CACVBM020000355">
    <property type="protein sequence ID" value="CAA7018141.1"/>
    <property type="molecule type" value="Genomic_DNA"/>
</dbReference>
<evidence type="ECO:0000256" key="9">
    <source>
        <dbReference type="SAM" id="MobiDB-lite"/>
    </source>
</evidence>
<evidence type="ECO:0000256" key="3">
    <source>
        <dbReference type="ARBA" id="ARBA00022723"/>
    </source>
</evidence>
<keyword evidence="4 7" id="KW-0863">Zinc-finger</keyword>
<evidence type="ECO:0000313" key="12">
    <source>
        <dbReference type="EMBL" id="CAA7018141.1"/>
    </source>
</evidence>
<evidence type="ECO:0000313" key="13">
    <source>
        <dbReference type="Proteomes" id="UP000467841"/>
    </source>
</evidence>
<evidence type="ECO:0000259" key="11">
    <source>
        <dbReference type="PROSITE" id="PS51017"/>
    </source>
</evidence>
<evidence type="ECO:0008006" key="14">
    <source>
        <dbReference type="Google" id="ProtNLM"/>
    </source>
</evidence>
<dbReference type="Pfam" id="PF00643">
    <property type="entry name" value="zf-B_box"/>
    <property type="match status" value="1"/>
</dbReference>
<dbReference type="GO" id="GO:0009909">
    <property type="term" value="P:regulation of flower development"/>
    <property type="evidence" value="ECO:0007669"/>
    <property type="project" value="InterPro"/>
</dbReference>
<dbReference type="InterPro" id="IPR000315">
    <property type="entry name" value="Znf_B-box"/>
</dbReference>
<dbReference type="Proteomes" id="UP000467841">
    <property type="component" value="Unassembled WGS sequence"/>
</dbReference>
<gene>
    <name evidence="12" type="ORF">MERR_LOCUS5376</name>
</gene>
<feature type="domain" description="B box-type" evidence="10">
    <location>
        <begin position="51"/>
        <end position="98"/>
    </location>
</feature>
<dbReference type="PANTHER" id="PTHR31319:SF39">
    <property type="entry name" value="ZINC FINGER PROTEIN CONSTANS-LIKE 1"/>
    <property type="match status" value="1"/>
</dbReference>
<feature type="domain" description="CCT" evidence="11">
    <location>
        <begin position="293"/>
        <end position="335"/>
    </location>
</feature>
<evidence type="ECO:0000256" key="5">
    <source>
        <dbReference type="ARBA" id="ARBA00022833"/>
    </source>
</evidence>
<dbReference type="PANTHER" id="PTHR31319">
    <property type="entry name" value="ZINC FINGER PROTEIN CONSTANS-LIKE 4"/>
    <property type="match status" value="1"/>
</dbReference>
<keyword evidence="13" id="KW-1185">Reference proteome</keyword>
<feature type="region of interest" description="Disordered" evidence="9">
    <location>
        <begin position="252"/>
        <end position="271"/>
    </location>
</feature>
<evidence type="ECO:0000256" key="8">
    <source>
        <dbReference type="PROSITE-ProRule" id="PRU00357"/>
    </source>
</evidence>
<keyword evidence="3" id="KW-0479">Metal-binding</keyword>
<organism evidence="12 13">
    <name type="scientific">Microthlaspi erraticum</name>
    <dbReference type="NCBI Taxonomy" id="1685480"/>
    <lineage>
        <taxon>Eukaryota</taxon>
        <taxon>Viridiplantae</taxon>
        <taxon>Streptophyta</taxon>
        <taxon>Embryophyta</taxon>
        <taxon>Tracheophyta</taxon>
        <taxon>Spermatophyta</taxon>
        <taxon>Magnoliopsida</taxon>
        <taxon>eudicotyledons</taxon>
        <taxon>Gunneridae</taxon>
        <taxon>Pentapetalae</taxon>
        <taxon>rosids</taxon>
        <taxon>malvids</taxon>
        <taxon>Brassicales</taxon>
        <taxon>Brassicaceae</taxon>
        <taxon>Coluteocarpeae</taxon>
        <taxon>Microthlaspi</taxon>
    </lineage>
</organism>